<evidence type="ECO:0000313" key="2">
    <source>
        <dbReference type="Proteomes" id="UP000215788"/>
    </source>
</evidence>
<dbReference type="Proteomes" id="UP000215788">
    <property type="component" value="Unassembled WGS sequence"/>
</dbReference>
<comment type="caution">
    <text evidence="1">The sequence shown here is derived from an EMBL/GenBank/DDBJ whole genome shotgun (WGS) entry which is preliminary data.</text>
</comment>
<reference evidence="1 2" key="1">
    <citation type="submission" date="2017-08" db="EMBL/GenBank/DDBJ databases">
        <title>Genomic and metabolic characterisation of spoilage-associated Pseudomonas species.</title>
        <authorList>
            <person name="Stanborough T."/>
            <person name="Fegan N."/>
            <person name="Powell S.M."/>
            <person name="Singh T."/>
            <person name="Tamplin M.L."/>
            <person name="Chandry P.S."/>
        </authorList>
    </citation>
    <scope>NUCLEOTIDE SEQUENCE [LARGE SCALE GENOMIC DNA]</scope>
    <source>
        <strain evidence="1 2">L1802</strain>
    </source>
</reference>
<protein>
    <submittedName>
        <fullName evidence="1">Uncharacterized protein</fullName>
    </submittedName>
</protein>
<organism evidence="1 2">
    <name type="scientific">Pseudomonas lundensis</name>
    <dbReference type="NCBI Taxonomy" id="86185"/>
    <lineage>
        <taxon>Bacteria</taxon>
        <taxon>Pseudomonadati</taxon>
        <taxon>Pseudomonadota</taxon>
        <taxon>Gammaproteobacteria</taxon>
        <taxon>Pseudomonadales</taxon>
        <taxon>Pseudomonadaceae</taxon>
        <taxon>Pseudomonas</taxon>
    </lineage>
</organism>
<dbReference type="OrthoDB" id="6894288at2"/>
<proteinExistence type="predicted"/>
<sequence>MQRLAKPSDYVRQDVLGQSTYVLPWEPRLCPGNPADDPELGAQLYNEFACNAAQGVTPRSPAEQLADIIGWAIATPGEAACGLAADLAATYQGKHQFRLEDLQHWDEETKPHRAHLIFHNQELRALSARTIMALRFRAETVQIPD</sequence>
<dbReference type="EMBL" id="NQKI01000068">
    <property type="protein sequence ID" value="OZY57310.1"/>
    <property type="molecule type" value="Genomic_DNA"/>
</dbReference>
<evidence type="ECO:0000313" key="1">
    <source>
        <dbReference type="EMBL" id="OZY57310.1"/>
    </source>
</evidence>
<gene>
    <name evidence="1" type="ORF">CJF39_22205</name>
</gene>
<name>A0A266N4L0_9PSED</name>
<accession>A0A266N4L0</accession>
<dbReference type="AlphaFoldDB" id="A0A266N4L0"/>